<feature type="binding site" evidence="6">
    <location>
        <begin position="134"/>
        <end position="135"/>
    </location>
    <ligand>
        <name>substrate</name>
    </ligand>
</feature>
<dbReference type="Gene3D" id="3.40.50.1240">
    <property type="entry name" value="Phosphoglycerate mutase-like"/>
    <property type="match status" value="1"/>
</dbReference>
<accession>A0A975GX51</accession>
<dbReference type="Proteomes" id="UP000663918">
    <property type="component" value="Chromosome"/>
</dbReference>
<proteinExistence type="inferred from homology"/>
<dbReference type="EMBL" id="CP062222">
    <property type="protein sequence ID" value="QTC93341.1"/>
    <property type="molecule type" value="Genomic_DNA"/>
</dbReference>
<evidence type="ECO:0000313" key="8">
    <source>
        <dbReference type="Proteomes" id="UP000663918"/>
    </source>
</evidence>
<dbReference type="SMART" id="SM00855">
    <property type="entry name" value="PGAM"/>
    <property type="match status" value="1"/>
</dbReference>
<gene>
    <name evidence="7" type="ORF">IFJ75_13285</name>
</gene>
<reference evidence="7" key="1">
    <citation type="submission" date="2020-09" db="EMBL/GenBank/DDBJ databases">
        <title>Brevundimonas sp. LVF2 isolated from a puddle in Goettingen, Germany.</title>
        <authorList>
            <person name="Friedrich I."/>
            <person name="Klassen A."/>
            <person name="Hannes N."/>
            <person name="Schneider D."/>
            <person name="Hertel R."/>
            <person name="Daniel R."/>
        </authorList>
    </citation>
    <scope>NUCLEOTIDE SEQUENCE</scope>
    <source>
        <strain evidence="7">LVF2</strain>
    </source>
</reference>
<keyword evidence="3" id="KW-0312">Gluconeogenesis</keyword>
<dbReference type="CDD" id="cd07067">
    <property type="entry name" value="HP_PGM_like"/>
    <property type="match status" value="1"/>
</dbReference>
<dbReference type="GO" id="GO:0006094">
    <property type="term" value="P:gluconeogenesis"/>
    <property type="evidence" value="ECO:0007669"/>
    <property type="project" value="UniProtKB-KW"/>
</dbReference>
<dbReference type="InterPro" id="IPR013078">
    <property type="entry name" value="His_Pase_superF_clade-1"/>
</dbReference>
<dbReference type="GO" id="GO:0006096">
    <property type="term" value="P:glycolytic process"/>
    <property type="evidence" value="ECO:0007669"/>
    <property type="project" value="UniProtKB-KW"/>
</dbReference>
<evidence type="ECO:0000256" key="6">
    <source>
        <dbReference type="PIRSR" id="PIRSR613078-2"/>
    </source>
</evidence>
<protein>
    <recommendedName>
        <fullName evidence="2">phosphoglycerate mutase (2,3-diphosphoglycerate-dependent)</fullName>
        <ecNumber evidence="2">5.4.2.11</ecNumber>
    </recommendedName>
</protein>
<dbReference type="Pfam" id="PF00300">
    <property type="entry name" value="His_Phos_1"/>
    <property type="match status" value="1"/>
</dbReference>
<dbReference type="GO" id="GO:0004619">
    <property type="term" value="F:phosphoglycerate mutase activity"/>
    <property type="evidence" value="ECO:0007669"/>
    <property type="project" value="UniProtKB-EC"/>
</dbReference>
<dbReference type="PROSITE" id="PS00175">
    <property type="entry name" value="PG_MUTASE"/>
    <property type="match status" value="1"/>
</dbReference>
<dbReference type="PANTHER" id="PTHR11931">
    <property type="entry name" value="PHOSPHOGLYCERATE MUTASE"/>
    <property type="match status" value="1"/>
</dbReference>
<evidence type="ECO:0000256" key="1">
    <source>
        <dbReference type="ARBA" id="ARBA00006717"/>
    </source>
</evidence>
<evidence type="ECO:0000313" key="7">
    <source>
        <dbReference type="EMBL" id="QTC93341.1"/>
    </source>
</evidence>
<dbReference type="InterPro" id="IPR005952">
    <property type="entry name" value="Phosphogly_mut1"/>
</dbReference>
<sequence length="250" mass="27508">MTSPWPSHLWVVRHGQSAGNVARDRAHAAGLGEIDLDIRDVDVPLSDLGHEQSEALGKWFANLPADQRPTVVLTSTYLRAQQTAKAIADAGGLARSDIAFCIDERLREREFGILDRLTSQGIEARYPEQAEARRRLGKFYHRPPGGESWCDVILRLRAALDTLSLHHRDQRVLIVGHQVVVLCLRYLLEGLTETEILAIDAEGDVANCGVTAYRQAEDGKLALVSYNFLAPLEREGAAVTTAPDAKVAAR</sequence>
<dbReference type="KEGG" id="bgoe:IFJ75_13285"/>
<dbReference type="InterPro" id="IPR001345">
    <property type="entry name" value="PG/BPGM_mutase_AS"/>
</dbReference>
<name>A0A975GX51_9CAUL</name>
<evidence type="ECO:0000256" key="2">
    <source>
        <dbReference type="ARBA" id="ARBA00012028"/>
    </source>
</evidence>
<feature type="binding site" evidence="6">
    <location>
        <position position="79"/>
    </location>
    <ligand>
        <name>substrate</name>
    </ligand>
</feature>
<evidence type="ECO:0000256" key="3">
    <source>
        <dbReference type="ARBA" id="ARBA00022432"/>
    </source>
</evidence>
<evidence type="ECO:0000256" key="5">
    <source>
        <dbReference type="ARBA" id="ARBA00023235"/>
    </source>
</evidence>
<dbReference type="EC" id="5.4.2.11" evidence="2"/>
<dbReference type="InterPro" id="IPR029033">
    <property type="entry name" value="His_PPase_superfam"/>
</dbReference>
<dbReference type="SUPFAM" id="SSF53254">
    <property type="entry name" value="Phosphoglycerate mutase-like"/>
    <property type="match status" value="1"/>
</dbReference>
<evidence type="ECO:0000256" key="4">
    <source>
        <dbReference type="ARBA" id="ARBA00023152"/>
    </source>
</evidence>
<keyword evidence="4" id="KW-0324">Glycolysis</keyword>
<comment type="similarity">
    <text evidence="1">Belongs to the phosphoglycerate mutase family. BPG-dependent PGAM subfamily.</text>
</comment>
<organism evidence="7 8">
    <name type="scientific">Brevundimonas goettingensis</name>
    <dbReference type="NCBI Taxonomy" id="2774190"/>
    <lineage>
        <taxon>Bacteria</taxon>
        <taxon>Pseudomonadati</taxon>
        <taxon>Pseudomonadota</taxon>
        <taxon>Alphaproteobacteria</taxon>
        <taxon>Caulobacterales</taxon>
        <taxon>Caulobacteraceae</taxon>
        <taxon>Brevundimonas</taxon>
    </lineage>
</organism>
<keyword evidence="8" id="KW-1185">Reference proteome</keyword>
<dbReference type="AlphaFoldDB" id="A0A975GX51"/>
<keyword evidence="5" id="KW-0413">Isomerase</keyword>